<feature type="compositionally biased region" description="Low complexity" evidence="1">
    <location>
        <begin position="152"/>
        <end position="161"/>
    </location>
</feature>
<evidence type="ECO:0000313" key="3">
    <source>
        <dbReference type="EMBL" id="CAK0816240.1"/>
    </source>
</evidence>
<gene>
    <name evidence="3" type="ORF">PCOR1329_LOCUS19270</name>
</gene>
<evidence type="ECO:0000256" key="2">
    <source>
        <dbReference type="SAM" id="SignalP"/>
    </source>
</evidence>
<feature type="region of interest" description="Disordered" evidence="1">
    <location>
        <begin position="152"/>
        <end position="198"/>
    </location>
</feature>
<dbReference type="Proteomes" id="UP001189429">
    <property type="component" value="Unassembled WGS sequence"/>
</dbReference>
<feature type="signal peptide" evidence="2">
    <location>
        <begin position="1"/>
        <end position="17"/>
    </location>
</feature>
<accession>A0ABN9RHV6</accession>
<dbReference type="EMBL" id="CAUYUJ010006138">
    <property type="protein sequence ID" value="CAK0816240.1"/>
    <property type="molecule type" value="Genomic_DNA"/>
</dbReference>
<evidence type="ECO:0000256" key="1">
    <source>
        <dbReference type="SAM" id="MobiDB-lite"/>
    </source>
</evidence>
<proteinExistence type="predicted"/>
<evidence type="ECO:0000313" key="4">
    <source>
        <dbReference type="Proteomes" id="UP001189429"/>
    </source>
</evidence>
<protein>
    <recommendedName>
        <fullName evidence="5">Subtilisin</fullName>
    </recommendedName>
</protein>
<feature type="chain" id="PRO_5046374064" description="Subtilisin" evidence="2">
    <location>
        <begin position="18"/>
        <end position="364"/>
    </location>
</feature>
<comment type="caution">
    <text evidence="3">The sequence shown here is derived from an EMBL/GenBank/DDBJ whole genome shotgun (WGS) entry which is preliminary data.</text>
</comment>
<sequence>MARLLLIASLGARGAASLGAPPPPPPDSSMMQFGAAVDKTNASQQAGTPPVYTYVKSPGYCLDLCGTDLMDWWTLSSDTPRTYAAYAAACDANDDCIGFGDHYDFDRYYLKSRLAMNTAVANCNLGVGISTGNYAIINNCYKKVVSATPSPTGSPTFSPTSFPTPSPTVSPTSSPTSSPTQATPPSAGGAGAGASAIGDPHLQNIHGQRFDLMKAGKHVLINIPRGMAADQALLRVQAEVRRMGGHCADMYFQELNVTGSWAEAKQAGGYHYSVSQRYVKTPTWVAFGRVELKVVHGRTASGLLYLNIYVKHLGRAGFAVGGLLGEDDHGEESTPPDACHQRTALVAGSNGGPRVASAAAASLQ</sequence>
<feature type="compositionally biased region" description="Low complexity" evidence="1">
    <location>
        <begin position="169"/>
        <end position="198"/>
    </location>
</feature>
<reference evidence="3" key="1">
    <citation type="submission" date="2023-10" db="EMBL/GenBank/DDBJ databases">
        <authorList>
            <person name="Chen Y."/>
            <person name="Shah S."/>
            <person name="Dougan E. K."/>
            <person name="Thang M."/>
            <person name="Chan C."/>
        </authorList>
    </citation>
    <scope>NUCLEOTIDE SEQUENCE [LARGE SCALE GENOMIC DNA]</scope>
</reference>
<evidence type="ECO:0008006" key="5">
    <source>
        <dbReference type="Google" id="ProtNLM"/>
    </source>
</evidence>
<keyword evidence="2" id="KW-0732">Signal</keyword>
<keyword evidence="4" id="KW-1185">Reference proteome</keyword>
<organism evidence="3 4">
    <name type="scientific">Prorocentrum cordatum</name>
    <dbReference type="NCBI Taxonomy" id="2364126"/>
    <lineage>
        <taxon>Eukaryota</taxon>
        <taxon>Sar</taxon>
        <taxon>Alveolata</taxon>
        <taxon>Dinophyceae</taxon>
        <taxon>Prorocentrales</taxon>
        <taxon>Prorocentraceae</taxon>
        <taxon>Prorocentrum</taxon>
    </lineage>
</organism>
<name>A0ABN9RHV6_9DINO</name>